<keyword evidence="1" id="KW-0472">Membrane</keyword>
<accession>A0A814FH89</accession>
<reference evidence="2" key="1">
    <citation type="submission" date="2021-02" db="EMBL/GenBank/DDBJ databases">
        <authorList>
            <person name="Nowell W R."/>
        </authorList>
    </citation>
    <scope>NUCLEOTIDE SEQUENCE</scope>
</reference>
<dbReference type="AlphaFoldDB" id="A0A814FH89"/>
<evidence type="ECO:0000256" key="1">
    <source>
        <dbReference type="SAM" id="Phobius"/>
    </source>
</evidence>
<sequence length="700" mass="79134">MTRLLIQADQPVIVSPKQNSQVKLDYINTTAGTDNPQALHFTFVFNTVLKNRSKNIMCQCVVDPNCQGPITFAIENTFGVVLLPGYYPPVLPSDYVAPGLIDACYTIDLLLLSTLQCFYTDSDCMNQLLYYINKTYPSARNDSNVYAHPLIYNQTSTRFPPNTSVSSIVEEMMIEQWNTSLSFSNYYKACAPTYCTYTQITHAETFSELLVTLISTVGGLVMALRLITFQLVKIIFGLFQKKPKKQQQAIQPQTLTKSFSTPSLDFYKNLMNDHSDELECPCSLISSPYDEYIHIQPIFHQICSSDLISNEWRLNITANLISNLSAYNHRDYRLFLSSHLQFLNGLCQLSMQTVNQSIQQSLSSLMITKQLLSEENFNLQINSMINEAKSNAPSTLIRLFSLLQATNHGNAIVSAYGTNYQYIASIYSTFSTILYTQAVMYDGNCSCQLNSTCIINASFIEMESVQPLTIKGLKMGCTPSESLLASTLECFYDQSCINLIQTMTGYNENITPIPLNITNSRFLMNMTVMNLINDLFVEKWSAIMNYSSYFYKCSPIFCSYTYIQQLDSFYTLTYLLGLYGGLTIVLKWISPKIVYFINKIYQRRKKTTNSIKPISTIEGSVEIVNANNINNTTALSQSVETVPAHSKSLFSVSSHYWIFGLIVFILVAIGILIPFIYVLQERKNHSTLTGTISLLIFIVE</sequence>
<comment type="caution">
    <text evidence="2">The sequence shown here is derived from an EMBL/GenBank/DDBJ whole genome shotgun (WGS) entry which is preliminary data.</text>
</comment>
<gene>
    <name evidence="2" type="ORF">VCS650_LOCUS13916</name>
</gene>
<protein>
    <submittedName>
        <fullName evidence="2">Uncharacterized protein</fullName>
    </submittedName>
</protein>
<organism evidence="2 3">
    <name type="scientific">Adineta steineri</name>
    <dbReference type="NCBI Taxonomy" id="433720"/>
    <lineage>
        <taxon>Eukaryota</taxon>
        <taxon>Metazoa</taxon>
        <taxon>Spiralia</taxon>
        <taxon>Gnathifera</taxon>
        <taxon>Rotifera</taxon>
        <taxon>Eurotatoria</taxon>
        <taxon>Bdelloidea</taxon>
        <taxon>Adinetida</taxon>
        <taxon>Adinetidae</taxon>
        <taxon>Adineta</taxon>
    </lineage>
</organism>
<dbReference type="Proteomes" id="UP000663891">
    <property type="component" value="Unassembled WGS sequence"/>
</dbReference>
<dbReference type="OrthoDB" id="10025931at2759"/>
<proteinExistence type="predicted"/>
<evidence type="ECO:0000313" key="3">
    <source>
        <dbReference type="Proteomes" id="UP000663891"/>
    </source>
</evidence>
<feature type="transmembrane region" description="Helical" evidence="1">
    <location>
        <begin position="656"/>
        <end position="679"/>
    </location>
</feature>
<name>A0A814FH89_9BILA</name>
<feature type="transmembrane region" description="Helical" evidence="1">
    <location>
        <begin position="569"/>
        <end position="589"/>
    </location>
</feature>
<keyword evidence="1" id="KW-0812">Transmembrane</keyword>
<dbReference type="EMBL" id="CAJNON010000114">
    <property type="protein sequence ID" value="CAF0985708.1"/>
    <property type="molecule type" value="Genomic_DNA"/>
</dbReference>
<keyword evidence="1" id="KW-1133">Transmembrane helix</keyword>
<evidence type="ECO:0000313" key="2">
    <source>
        <dbReference type="EMBL" id="CAF0985708.1"/>
    </source>
</evidence>